<dbReference type="Pfam" id="PF08245">
    <property type="entry name" value="Mur_ligase_M"/>
    <property type="match status" value="1"/>
</dbReference>
<dbReference type="Gene3D" id="3.90.190.20">
    <property type="entry name" value="Mur ligase, C-terminal domain"/>
    <property type="match status" value="1"/>
</dbReference>
<name>A0A290Q7K7_9BACT</name>
<keyword evidence="9 22" id="KW-0132">Cell division</keyword>
<feature type="active site" description="Proton donor" evidence="22">
    <location>
        <position position="698"/>
    </location>
</feature>
<dbReference type="InterPro" id="IPR036318">
    <property type="entry name" value="FAD-bd_PCMH-like_sf"/>
</dbReference>
<dbReference type="Proteomes" id="UP000217265">
    <property type="component" value="Chromosome"/>
</dbReference>
<evidence type="ECO:0000256" key="15">
    <source>
        <dbReference type="ARBA" id="ARBA00022960"/>
    </source>
</evidence>
<dbReference type="UniPathway" id="UPA00219"/>
<evidence type="ECO:0000313" key="26">
    <source>
        <dbReference type="Proteomes" id="UP000217265"/>
    </source>
</evidence>
<keyword evidence="19 22" id="KW-0961">Cell wall biogenesis/degradation</keyword>
<gene>
    <name evidence="22" type="primary">murB</name>
    <name evidence="25" type="ORF">CMV30_12410</name>
</gene>
<dbReference type="PROSITE" id="PS51387">
    <property type="entry name" value="FAD_PCMH"/>
    <property type="match status" value="1"/>
</dbReference>
<dbReference type="Pfam" id="PF01565">
    <property type="entry name" value="FAD_binding_4"/>
    <property type="match status" value="1"/>
</dbReference>
<evidence type="ECO:0000256" key="5">
    <source>
        <dbReference type="ARBA" id="ARBA00012518"/>
    </source>
</evidence>
<dbReference type="HAMAP" id="MF_00037">
    <property type="entry name" value="MurB"/>
    <property type="match status" value="1"/>
</dbReference>
<evidence type="ECO:0000256" key="22">
    <source>
        <dbReference type="HAMAP-Rule" id="MF_00037"/>
    </source>
</evidence>
<proteinExistence type="inferred from homology"/>
<evidence type="ECO:0000256" key="2">
    <source>
        <dbReference type="ARBA" id="ARBA00003921"/>
    </source>
</evidence>
<evidence type="ECO:0000256" key="23">
    <source>
        <dbReference type="SAM" id="MobiDB-lite"/>
    </source>
</evidence>
<evidence type="ECO:0000256" key="13">
    <source>
        <dbReference type="ARBA" id="ARBA00022840"/>
    </source>
</evidence>
<dbReference type="GO" id="GO:0016881">
    <property type="term" value="F:acid-amino acid ligase activity"/>
    <property type="evidence" value="ECO:0007669"/>
    <property type="project" value="InterPro"/>
</dbReference>
<dbReference type="Pfam" id="PF02873">
    <property type="entry name" value="MurB_C"/>
    <property type="match status" value="1"/>
</dbReference>
<dbReference type="SUPFAM" id="SSF51984">
    <property type="entry name" value="MurCD N-terminal domain"/>
    <property type="match status" value="1"/>
</dbReference>
<evidence type="ECO:0000256" key="11">
    <source>
        <dbReference type="ARBA" id="ARBA00022741"/>
    </source>
</evidence>
<evidence type="ECO:0000256" key="8">
    <source>
        <dbReference type="ARBA" id="ARBA00022598"/>
    </source>
</evidence>
<dbReference type="Gene3D" id="3.30.465.10">
    <property type="match status" value="1"/>
</dbReference>
<keyword evidence="13" id="KW-0067">ATP-binding</keyword>
<dbReference type="PANTHER" id="PTHR43445:SF3">
    <property type="entry name" value="UDP-N-ACETYLMURAMATE--L-ALANINE LIGASE"/>
    <property type="match status" value="1"/>
</dbReference>
<protein>
    <recommendedName>
        <fullName evidence="6 22">UDP-N-acetylenolpyruvoylglucosamine reductase</fullName>
        <ecNumber evidence="5 22">1.3.1.98</ecNumber>
    </recommendedName>
    <alternativeName>
        <fullName evidence="20 22">UDP-N-acetylmuramate dehydrogenase</fullName>
    </alternativeName>
</protein>
<evidence type="ECO:0000256" key="14">
    <source>
        <dbReference type="ARBA" id="ARBA00022857"/>
    </source>
</evidence>
<dbReference type="EMBL" id="CP023344">
    <property type="protein sequence ID" value="ATC64695.1"/>
    <property type="molecule type" value="Genomic_DNA"/>
</dbReference>
<reference evidence="25 26" key="1">
    <citation type="submission" date="2017-09" db="EMBL/GenBank/DDBJ databases">
        <title>Complete genome sequence of Verrucomicrobial strain HZ-65, isolated from freshwater.</title>
        <authorList>
            <person name="Choi A."/>
        </authorList>
    </citation>
    <scope>NUCLEOTIDE SEQUENCE [LARGE SCALE GENOMIC DNA]</scope>
    <source>
        <strain evidence="25 26">HZ-65</strain>
    </source>
</reference>
<keyword evidence="7 22" id="KW-0963">Cytoplasm</keyword>
<dbReference type="OrthoDB" id="9804126at2"/>
<keyword evidence="18 22" id="KW-0131">Cell cycle</keyword>
<keyword evidence="14 22" id="KW-0521">NADP</keyword>
<feature type="active site" evidence="22">
    <location>
        <position position="649"/>
    </location>
</feature>
<dbReference type="InterPro" id="IPR036635">
    <property type="entry name" value="MurB_C_sf"/>
</dbReference>
<dbReference type="GO" id="GO:0051301">
    <property type="term" value="P:cell division"/>
    <property type="evidence" value="ECO:0007669"/>
    <property type="project" value="UniProtKB-KW"/>
</dbReference>
<dbReference type="InterPro" id="IPR000713">
    <property type="entry name" value="Mur_ligase_N"/>
</dbReference>
<dbReference type="InterPro" id="IPR036565">
    <property type="entry name" value="Mur-like_cat_sf"/>
</dbReference>
<evidence type="ECO:0000256" key="1">
    <source>
        <dbReference type="ARBA" id="ARBA00001974"/>
    </source>
</evidence>
<keyword evidence="12 22" id="KW-0274">FAD</keyword>
<evidence type="ECO:0000256" key="18">
    <source>
        <dbReference type="ARBA" id="ARBA00023306"/>
    </source>
</evidence>
<keyword evidence="11" id="KW-0547">Nucleotide-binding</keyword>
<evidence type="ECO:0000256" key="21">
    <source>
        <dbReference type="ARBA" id="ARBA00048914"/>
    </source>
</evidence>
<evidence type="ECO:0000256" key="20">
    <source>
        <dbReference type="ARBA" id="ARBA00031026"/>
    </source>
</evidence>
<dbReference type="Gene3D" id="3.90.78.10">
    <property type="entry name" value="UDP-N-acetylenolpyruvoylglucosamine reductase, C-terminal domain"/>
    <property type="match status" value="1"/>
</dbReference>
<dbReference type="InterPro" id="IPR013221">
    <property type="entry name" value="Mur_ligase_cen"/>
</dbReference>
<keyword evidence="16 22" id="KW-0573">Peptidoglycan synthesis</keyword>
<dbReference type="InterPro" id="IPR006094">
    <property type="entry name" value="Oxid_FAD_bind_N"/>
</dbReference>
<dbReference type="EC" id="1.3.1.98" evidence="5 22"/>
<dbReference type="KEGG" id="vbh:CMV30_12410"/>
<evidence type="ECO:0000256" key="17">
    <source>
        <dbReference type="ARBA" id="ARBA00023002"/>
    </source>
</evidence>
<keyword evidence="26" id="KW-1185">Reference proteome</keyword>
<evidence type="ECO:0000256" key="19">
    <source>
        <dbReference type="ARBA" id="ARBA00023316"/>
    </source>
</evidence>
<feature type="domain" description="FAD-binding PCMH-type" evidence="24">
    <location>
        <begin position="502"/>
        <end position="669"/>
    </location>
</feature>
<dbReference type="Pfam" id="PF02875">
    <property type="entry name" value="Mur_ligase_C"/>
    <property type="match status" value="1"/>
</dbReference>
<dbReference type="Gene3D" id="3.40.50.720">
    <property type="entry name" value="NAD(P)-binding Rossmann-like Domain"/>
    <property type="match status" value="1"/>
</dbReference>
<evidence type="ECO:0000256" key="16">
    <source>
        <dbReference type="ARBA" id="ARBA00022984"/>
    </source>
</evidence>
<evidence type="ECO:0000256" key="4">
    <source>
        <dbReference type="ARBA" id="ARBA00004752"/>
    </source>
</evidence>
<dbReference type="InterPro" id="IPR016167">
    <property type="entry name" value="FAD-bd_PCMH_sub1"/>
</dbReference>
<keyword evidence="15 22" id="KW-0133">Cell shape</keyword>
<keyword evidence="8" id="KW-0436">Ligase</keyword>
<dbReference type="Gene3D" id="3.30.43.10">
    <property type="entry name" value="Uridine Diphospho-n-acetylenolpyruvylglucosamine Reductase, domain 2"/>
    <property type="match status" value="1"/>
</dbReference>
<dbReference type="SUPFAM" id="SSF56194">
    <property type="entry name" value="Uridine diphospho-N-Acetylenolpyruvylglucosamine reductase, MurB, C-terminal domain"/>
    <property type="match status" value="1"/>
</dbReference>
<dbReference type="AlphaFoldDB" id="A0A290Q7K7"/>
<dbReference type="GO" id="GO:0008762">
    <property type="term" value="F:UDP-N-acetylmuramate dehydrogenase activity"/>
    <property type="evidence" value="ECO:0007669"/>
    <property type="project" value="UniProtKB-UniRule"/>
</dbReference>
<dbReference type="InterPro" id="IPR011601">
    <property type="entry name" value="MurB_C"/>
</dbReference>
<dbReference type="SUPFAM" id="SSF56176">
    <property type="entry name" value="FAD-binding/transporter-associated domain-like"/>
    <property type="match status" value="1"/>
</dbReference>
<dbReference type="GO" id="GO:0005524">
    <property type="term" value="F:ATP binding"/>
    <property type="evidence" value="ECO:0007669"/>
    <property type="project" value="UniProtKB-KW"/>
</dbReference>
<dbReference type="GO" id="GO:0071949">
    <property type="term" value="F:FAD binding"/>
    <property type="evidence" value="ECO:0007669"/>
    <property type="project" value="InterPro"/>
</dbReference>
<dbReference type="GO" id="GO:0005737">
    <property type="term" value="C:cytoplasm"/>
    <property type="evidence" value="ECO:0007669"/>
    <property type="project" value="UniProtKB-SubCell"/>
</dbReference>
<comment type="catalytic activity">
    <reaction evidence="21 22">
        <text>UDP-N-acetyl-alpha-D-muramate + NADP(+) = UDP-N-acetyl-3-O-(1-carboxyvinyl)-alpha-D-glucosamine + NADPH + H(+)</text>
        <dbReference type="Rhea" id="RHEA:12248"/>
        <dbReference type="ChEBI" id="CHEBI:15378"/>
        <dbReference type="ChEBI" id="CHEBI:57783"/>
        <dbReference type="ChEBI" id="CHEBI:58349"/>
        <dbReference type="ChEBI" id="CHEBI:68483"/>
        <dbReference type="ChEBI" id="CHEBI:70757"/>
        <dbReference type="EC" id="1.3.1.98"/>
    </reaction>
</comment>
<dbReference type="InterPro" id="IPR003170">
    <property type="entry name" value="MurB"/>
</dbReference>
<dbReference type="GO" id="GO:0071555">
    <property type="term" value="P:cell wall organization"/>
    <property type="evidence" value="ECO:0007669"/>
    <property type="project" value="UniProtKB-KW"/>
</dbReference>
<dbReference type="InterPro" id="IPR004101">
    <property type="entry name" value="Mur_ligase_C"/>
</dbReference>
<evidence type="ECO:0000259" key="24">
    <source>
        <dbReference type="PROSITE" id="PS51387"/>
    </source>
</evidence>
<comment type="cofactor">
    <cofactor evidence="1 22">
        <name>FAD</name>
        <dbReference type="ChEBI" id="CHEBI:57692"/>
    </cofactor>
</comment>
<dbReference type="InterPro" id="IPR016166">
    <property type="entry name" value="FAD-bd_PCMH"/>
</dbReference>
<dbReference type="SUPFAM" id="SSF53244">
    <property type="entry name" value="MurD-like peptide ligases, peptide-binding domain"/>
    <property type="match status" value="1"/>
</dbReference>
<feature type="region of interest" description="Disordered" evidence="23">
    <location>
        <begin position="683"/>
        <end position="707"/>
    </location>
</feature>
<evidence type="ECO:0000256" key="12">
    <source>
        <dbReference type="ARBA" id="ARBA00022827"/>
    </source>
</evidence>
<dbReference type="InterPro" id="IPR050061">
    <property type="entry name" value="MurCDEF_pg_biosynth"/>
</dbReference>
<evidence type="ECO:0000256" key="9">
    <source>
        <dbReference type="ARBA" id="ARBA00022618"/>
    </source>
</evidence>
<keyword evidence="10 22" id="KW-0285">Flavoprotein</keyword>
<dbReference type="Pfam" id="PF01225">
    <property type="entry name" value="Mur_ligase"/>
    <property type="match status" value="1"/>
</dbReference>
<keyword evidence="17 22" id="KW-0560">Oxidoreductase</keyword>
<dbReference type="RefSeq" id="WP_096056326.1">
    <property type="nucleotide sequence ID" value="NZ_CP023344.1"/>
</dbReference>
<evidence type="ECO:0000256" key="3">
    <source>
        <dbReference type="ARBA" id="ARBA00004496"/>
    </source>
</evidence>
<dbReference type="NCBIfam" id="TIGR00179">
    <property type="entry name" value="murB"/>
    <property type="match status" value="1"/>
</dbReference>
<comment type="function">
    <text evidence="2 22">Cell wall formation.</text>
</comment>
<accession>A0A290Q7K7</accession>
<comment type="subcellular location">
    <subcellularLocation>
        <location evidence="3 22">Cytoplasm</location>
    </subcellularLocation>
</comment>
<dbReference type="NCBIfam" id="NF010480">
    <property type="entry name" value="PRK13905.1"/>
    <property type="match status" value="1"/>
</dbReference>
<comment type="pathway">
    <text evidence="4 22">Cell wall biogenesis; peptidoglycan biosynthesis.</text>
</comment>
<dbReference type="InterPro" id="IPR016169">
    <property type="entry name" value="FAD-bd_PCMH_sub2"/>
</dbReference>
<evidence type="ECO:0000313" key="25">
    <source>
        <dbReference type="EMBL" id="ATC64695.1"/>
    </source>
</evidence>
<dbReference type="SUPFAM" id="SSF53623">
    <property type="entry name" value="MurD-like peptide ligases, catalytic domain"/>
    <property type="match status" value="1"/>
</dbReference>
<dbReference type="GO" id="GO:0008360">
    <property type="term" value="P:regulation of cell shape"/>
    <property type="evidence" value="ECO:0007669"/>
    <property type="project" value="UniProtKB-KW"/>
</dbReference>
<dbReference type="PANTHER" id="PTHR43445">
    <property type="entry name" value="UDP-N-ACETYLMURAMATE--L-ALANINE LIGASE-RELATED"/>
    <property type="match status" value="1"/>
</dbReference>
<evidence type="ECO:0000256" key="6">
    <source>
        <dbReference type="ARBA" id="ARBA00015188"/>
    </source>
</evidence>
<dbReference type="Gene3D" id="3.40.1190.10">
    <property type="entry name" value="Mur-like, catalytic domain"/>
    <property type="match status" value="1"/>
</dbReference>
<dbReference type="InterPro" id="IPR036615">
    <property type="entry name" value="Mur_ligase_C_dom_sf"/>
</dbReference>
<sequence length="780" mass="84088">MRTPPLPTLFSREVKSIHCVGVAGMGVGPLAIYLAQLGFTISGEDDAMIETMRVHLERAGVVLTVAGGVPANCDLVVCSSAISPAHPASVAAVSRKLPIVRRGELLAEVVRDKKLVAICGSHGKTTTTAMLITALRRANFPAGYVLGGLFNDDAVSPARAGSNDWIVAEIDESDGTIDRFSPTLTVTVNLDWDHPDYYRQQADLEATFAELFERTQQAVLVSDACALSARVASQQRGTAPVHTFGRTGDYRGQSESETDEKQTLALNHLFPKSHAAVRALGEFNAANATAALAAAHLMGAPLSPAMLADYPGVRRRQSVLHSADGLTVIEDYAHHPSEIRALLTSLRRRLTKTGRLIAVFQPHRYSRTAQFKSEFAAALALADRVHLLDVYAAGEALISGGTTADLYADLRKNAPSLPAVYYPGEAAALLNRLAREVTAGDLIAFVGAGDIDQRAREWVALMIEKQKAAAGWDELVATLRSKVSPATKVKREESLAEKTTMRVGGAARIYIEPASADDLRQILLEARSRSVAIHILGRGSNLLIPDSGVEGVVISFNHANWQLFEPRPDGRVWVAAGLRLKNLCGLATKAGLVGFEFLEGIPGNVGGALRMNAGAMGGWMFDVVEEVRLMTYTGEERVMKKSEMHVDYRHCAELHDAIALGALLKPAAQSAADDIARQIDTYRDKRQKSQPREPSAGCIFKNPPGTSAGKLIDESGLKGERVGDAEVSPVHANFIVNRGHATSADVIELVRRVRARVEQAKGVKLEPEVLLYGQEWKDVL</sequence>
<evidence type="ECO:0000256" key="7">
    <source>
        <dbReference type="ARBA" id="ARBA00022490"/>
    </source>
</evidence>
<feature type="active site" evidence="22">
    <location>
        <position position="768"/>
    </location>
</feature>
<comment type="similarity">
    <text evidence="22">Belongs to the MurB family.</text>
</comment>
<dbReference type="GO" id="GO:0009252">
    <property type="term" value="P:peptidoglycan biosynthetic process"/>
    <property type="evidence" value="ECO:0007669"/>
    <property type="project" value="UniProtKB-UniRule"/>
</dbReference>
<evidence type="ECO:0000256" key="10">
    <source>
        <dbReference type="ARBA" id="ARBA00022630"/>
    </source>
</evidence>
<organism evidence="25 26">
    <name type="scientific">Nibricoccus aquaticus</name>
    <dbReference type="NCBI Taxonomy" id="2576891"/>
    <lineage>
        <taxon>Bacteria</taxon>
        <taxon>Pseudomonadati</taxon>
        <taxon>Verrucomicrobiota</taxon>
        <taxon>Opitutia</taxon>
        <taxon>Opitutales</taxon>
        <taxon>Opitutaceae</taxon>
        <taxon>Nibricoccus</taxon>
    </lineage>
</organism>